<feature type="region of interest" description="Disordered" evidence="1">
    <location>
        <begin position="170"/>
        <end position="197"/>
    </location>
</feature>
<feature type="signal peptide" evidence="2">
    <location>
        <begin position="1"/>
        <end position="25"/>
    </location>
</feature>
<comment type="caution">
    <text evidence="3">The sequence shown here is derived from an EMBL/GenBank/DDBJ whole genome shotgun (WGS) entry which is preliminary data.</text>
</comment>
<keyword evidence="4" id="KW-1185">Reference proteome</keyword>
<gene>
    <name evidence="3" type="ORF">PAI11_17530</name>
</gene>
<dbReference type="Proteomes" id="UP000005143">
    <property type="component" value="Unassembled WGS sequence"/>
</dbReference>
<evidence type="ECO:0000313" key="4">
    <source>
        <dbReference type="Proteomes" id="UP000005143"/>
    </source>
</evidence>
<reference evidence="3 4" key="1">
    <citation type="journal article" date="2013" name="Biodegradation">
        <title>Quantitative proteomic analysis of ibuprofen-degrading Patulibacter sp. strain I11.</title>
        <authorList>
            <person name="Almeida B."/>
            <person name="Kjeldal H."/>
            <person name="Lolas I."/>
            <person name="Knudsen A.D."/>
            <person name="Carvalho G."/>
            <person name="Nielsen K.L."/>
            <person name="Barreto Crespo M.T."/>
            <person name="Stensballe A."/>
            <person name="Nielsen J.L."/>
        </authorList>
    </citation>
    <scope>NUCLEOTIDE SEQUENCE [LARGE SCALE GENOMIC DNA]</scope>
    <source>
        <strain evidence="3 4">I11</strain>
    </source>
</reference>
<dbReference type="AlphaFoldDB" id="H0E4M2"/>
<organism evidence="3 4">
    <name type="scientific">Patulibacter medicamentivorans</name>
    <dbReference type="NCBI Taxonomy" id="1097667"/>
    <lineage>
        <taxon>Bacteria</taxon>
        <taxon>Bacillati</taxon>
        <taxon>Actinomycetota</taxon>
        <taxon>Thermoleophilia</taxon>
        <taxon>Solirubrobacterales</taxon>
        <taxon>Patulibacteraceae</taxon>
        <taxon>Patulibacter</taxon>
    </lineage>
</organism>
<evidence type="ECO:0000313" key="3">
    <source>
        <dbReference type="EMBL" id="EHN11393.1"/>
    </source>
</evidence>
<evidence type="ECO:0000256" key="1">
    <source>
        <dbReference type="SAM" id="MobiDB-lite"/>
    </source>
</evidence>
<dbReference type="EMBL" id="AGUD01000108">
    <property type="protein sequence ID" value="EHN11393.1"/>
    <property type="molecule type" value="Genomic_DNA"/>
</dbReference>
<sequence length="197" mass="20454">MFGRRALPILLSAAALLGTTSTAVASDAGIRDVVKKNEKPLNDAQAKLAVSLAKLTKPKAGTPGLKAATRDIHALRKRIATYSRALTAQDADGPSTSVPQDSLLAGLRDLRIGYTSVETALKRLTVPAKKLPKTKSGATKLYKAIEADVKKGFQRVISGASKVQVATDALLGRKAPTPPAPEPAPPTPEPAPPAPTA</sequence>
<dbReference type="RefSeq" id="WP_007573422.1">
    <property type="nucleotide sequence ID" value="NZ_AGUD01000108.1"/>
</dbReference>
<accession>H0E4M2</accession>
<feature type="chain" id="PRO_5003531900" evidence="2">
    <location>
        <begin position="26"/>
        <end position="197"/>
    </location>
</feature>
<feature type="compositionally biased region" description="Pro residues" evidence="1">
    <location>
        <begin position="176"/>
        <end position="197"/>
    </location>
</feature>
<name>H0E4M2_9ACTN</name>
<evidence type="ECO:0000256" key="2">
    <source>
        <dbReference type="SAM" id="SignalP"/>
    </source>
</evidence>
<keyword evidence="2" id="KW-0732">Signal</keyword>
<protein>
    <submittedName>
        <fullName evidence="3">Uncharacterized protein</fullName>
    </submittedName>
</protein>
<proteinExistence type="predicted"/>